<dbReference type="PANTHER" id="PTHR21281">
    <property type="entry name" value="CYTOCHROME B5 DOMAIN-CONTAINING PROTEIN 1"/>
    <property type="match status" value="1"/>
</dbReference>
<dbReference type="Pfam" id="PF00173">
    <property type="entry name" value="Cyt-b5"/>
    <property type="match status" value="1"/>
</dbReference>
<keyword evidence="6" id="KW-0206">Cytoskeleton</keyword>
<dbReference type="Ensembl" id="ENSTNIT00000005419.1">
    <property type="protein sequence ID" value="ENSTNIP00000005273.1"/>
    <property type="gene ID" value="ENSTNIG00000002715.1"/>
</dbReference>
<dbReference type="AlphaFoldDB" id="H3CAK1"/>
<feature type="compositionally biased region" description="Basic and acidic residues" evidence="11">
    <location>
        <begin position="212"/>
        <end position="222"/>
    </location>
</feature>
<evidence type="ECO:0000256" key="3">
    <source>
        <dbReference type="ARBA" id="ARBA00022617"/>
    </source>
</evidence>
<dbReference type="InParanoid" id="H3CAK1"/>
<dbReference type="PROSITE" id="PS50255">
    <property type="entry name" value="CYTOCHROME_B5_2"/>
    <property type="match status" value="1"/>
</dbReference>
<dbReference type="GO" id="GO:0046872">
    <property type="term" value="F:metal ion binding"/>
    <property type="evidence" value="ECO:0007669"/>
    <property type="project" value="UniProtKB-KW"/>
</dbReference>
<proteinExistence type="inferred from homology"/>
<keyword evidence="4" id="KW-0479">Metal-binding</keyword>
<keyword evidence="2" id="KW-0963">Cytoplasm</keyword>
<evidence type="ECO:0000259" key="12">
    <source>
        <dbReference type="PROSITE" id="PS50255"/>
    </source>
</evidence>
<dbReference type="Gene3D" id="3.10.120.10">
    <property type="entry name" value="Cytochrome b5-like heme/steroid binding domain"/>
    <property type="match status" value="1"/>
</dbReference>
<evidence type="ECO:0000256" key="2">
    <source>
        <dbReference type="ARBA" id="ARBA00022490"/>
    </source>
</evidence>
<feature type="compositionally biased region" description="Low complexity" evidence="11">
    <location>
        <begin position="192"/>
        <end position="201"/>
    </location>
</feature>
<dbReference type="SUPFAM" id="SSF55856">
    <property type="entry name" value="Cytochrome b5-like heme/steroid binding domain"/>
    <property type="match status" value="1"/>
</dbReference>
<feature type="compositionally biased region" description="Low complexity" evidence="11">
    <location>
        <begin position="113"/>
        <end position="122"/>
    </location>
</feature>
<name>H3CAK1_TETNG</name>
<dbReference type="GeneTree" id="ENSGT00440000037582"/>
<dbReference type="HOGENOM" id="CLU_1184731_0_0_1"/>
<protein>
    <recommendedName>
        <fullName evidence="9">Cytochrome b5 domain-containing protein 1</fullName>
    </recommendedName>
</protein>
<feature type="domain" description="Cytochrome b5 heme-binding" evidence="12">
    <location>
        <begin position="6"/>
        <end position="62"/>
    </location>
</feature>
<feature type="region of interest" description="Disordered" evidence="11">
    <location>
        <begin position="113"/>
        <end position="234"/>
    </location>
</feature>
<accession>H3CAK1</accession>
<comment type="function">
    <text evidence="10">Radial spoke stalk protein that binds heme under oxidizing conditions. Required for the coordinated beating of multiple cilia maybe by functioning in a redox signaling pathway.</text>
</comment>
<dbReference type="GO" id="GO:0003341">
    <property type="term" value="P:cilium movement"/>
    <property type="evidence" value="ECO:0007669"/>
    <property type="project" value="TreeGrafter"/>
</dbReference>
<dbReference type="SMART" id="SM01117">
    <property type="entry name" value="Cyt-b5"/>
    <property type="match status" value="1"/>
</dbReference>
<dbReference type="InterPro" id="IPR036400">
    <property type="entry name" value="Cyt_B5-like_heme/steroid_sf"/>
</dbReference>
<organism evidence="13 14">
    <name type="scientific">Tetraodon nigroviridis</name>
    <name type="common">Spotted green pufferfish</name>
    <name type="synonym">Chelonodon nigroviridis</name>
    <dbReference type="NCBI Taxonomy" id="99883"/>
    <lineage>
        <taxon>Eukaryota</taxon>
        <taxon>Metazoa</taxon>
        <taxon>Chordata</taxon>
        <taxon>Craniata</taxon>
        <taxon>Vertebrata</taxon>
        <taxon>Euteleostomi</taxon>
        <taxon>Actinopterygii</taxon>
        <taxon>Neopterygii</taxon>
        <taxon>Teleostei</taxon>
        <taxon>Neoteleostei</taxon>
        <taxon>Acanthomorphata</taxon>
        <taxon>Eupercaria</taxon>
        <taxon>Tetraodontiformes</taxon>
        <taxon>Tetradontoidea</taxon>
        <taxon>Tetraodontidae</taxon>
        <taxon>Tetraodon</taxon>
    </lineage>
</organism>
<sequence length="234" mass="24418">MESGRPRFFTPAEVAAHDTVDDLWVSCLGQVCDLSPLAERYRGDALLLPILESAGADVSHWFDPQTGDVRRCVDPLTPLRALLHPQGPLRARAPGRPVLRLGHGHRAALVGGPALPGGTAVGQDPLGPGHQRADVTGAEAPGVFGGDGGGDPAAVPVLQRSRPQLHLETRGRGAGHEQDSGGERRPRRRPRAAGAASGSGPVHPGHPAPLQRRPDGRMRTEVRAGGGPAVWAGK</sequence>
<dbReference type="InterPro" id="IPR001199">
    <property type="entry name" value="Cyt_B5-like_heme/steroid-bd"/>
</dbReference>
<reference evidence="14" key="1">
    <citation type="journal article" date="2004" name="Nature">
        <title>Genome duplication in the teleost fish Tetraodon nigroviridis reveals the early vertebrate proto-karyotype.</title>
        <authorList>
            <person name="Jaillon O."/>
            <person name="Aury J.-M."/>
            <person name="Brunet F."/>
            <person name="Petit J.-L."/>
            <person name="Stange-Thomann N."/>
            <person name="Mauceli E."/>
            <person name="Bouneau L."/>
            <person name="Fischer C."/>
            <person name="Ozouf-Costaz C."/>
            <person name="Bernot A."/>
            <person name="Nicaud S."/>
            <person name="Jaffe D."/>
            <person name="Fisher S."/>
            <person name="Lutfalla G."/>
            <person name="Dossat C."/>
            <person name="Segurens B."/>
            <person name="Dasilva C."/>
            <person name="Salanoubat M."/>
            <person name="Levy M."/>
            <person name="Boudet N."/>
            <person name="Castellano S."/>
            <person name="Anthouard V."/>
            <person name="Jubin C."/>
            <person name="Castelli V."/>
            <person name="Katinka M."/>
            <person name="Vacherie B."/>
            <person name="Biemont C."/>
            <person name="Skalli Z."/>
            <person name="Cattolico L."/>
            <person name="Poulain J."/>
            <person name="De Berardinis V."/>
            <person name="Cruaud C."/>
            <person name="Duprat S."/>
            <person name="Brottier P."/>
            <person name="Coutanceau J.-P."/>
            <person name="Gouzy J."/>
            <person name="Parra G."/>
            <person name="Lardier G."/>
            <person name="Chapple C."/>
            <person name="McKernan K.J."/>
            <person name="McEwan P."/>
            <person name="Bosak S."/>
            <person name="Kellis M."/>
            <person name="Volff J.-N."/>
            <person name="Guigo R."/>
            <person name="Zody M.C."/>
            <person name="Mesirov J."/>
            <person name="Lindblad-Toh K."/>
            <person name="Birren B."/>
            <person name="Nusbaum C."/>
            <person name="Kahn D."/>
            <person name="Robinson-Rechavi M."/>
            <person name="Laudet V."/>
            <person name="Schachter V."/>
            <person name="Quetier F."/>
            <person name="Saurin W."/>
            <person name="Scarpelli C."/>
            <person name="Wincker P."/>
            <person name="Lander E.S."/>
            <person name="Weissenbach J."/>
            <person name="Roest Crollius H."/>
        </authorList>
    </citation>
    <scope>NUCLEOTIDE SEQUENCE [LARGE SCALE GENOMIC DNA]</scope>
</reference>
<evidence type="ECO:0000256" key="9">
    <source>
        <dbReference type="ARBA" id="ARBA00040649"/>
    </source>
</evidence>
<evidence type="ECO:0000256" key="7">
    <source>
        <dbReference type="ARBA" id="ARBA00023273"/>
    </source>
</evidence>
<evidence type="ECO:0000256" key="4">
    <source>
        <dbReference type="ARBA" id="ARBA00022723"/>
    </source>
</evidence>
<evidence type="ECO:0000256" key="8">
    <source>
        <dbReference type="ARBA" id="ARBA00038168"/>
    </source>
</evidence>
<comment type="subcellular location">
    <subcellularLocation>
        <location evidence="1">Cytoplasm</location>
        <location evidence="1">Cytoskeleton</location>
        <location evidence="1">Cilium axoneme</location>
    </subcellularLocation>
</comment>
<evidence type="ECO:0000313" key="13">
    <source>
        <dbReference type="Ensembl" id="ENSTNIP00000005273.1"/>
    </source>
</evidence>
<reference evidence="13" key="2">
    <citation type="submission" date="2025-08" db="UniProtKB">
        <authorList>
            <consortium name="Ensembl"/>
        </authorList>
    </citation>
    <scope>IDENTIFICATION</scope>
</reference>
<comment type="similarity">
    <text evidence="8">Belongs to the cytochrome b5 family.</text>
</comment>
<dbReference type="Proteomes" id="UP000007303">
    <property type="component" value="Unassembled WGS sequence"/>
</dbReference>
<evidence type="ECO:0000256" key="6">
    <source>
        <dbReference type="ARBA" id="ARBA00023212"/>
    </source>
</evidence>
<keyword evidence="5" id="KW-0408">Iron</keyword>
<keyword evidence="14" id="KW-1185">Reference proteome</keyword>
<feature type="compositionally biased region" description="Basic and acidic residues" evidence="11">
    <location>
        <begin position="165"/>
        <end position="184"/>
    </location>
</feature>
<evidence type="ECO:0000256" key="11">
    <source>
        <dbReference type="SAM" id="MobiDB-lite"/>
    </source>
</evidence>
<dbReference type="GO" id="GO:0005930">
    <property type="term" value="C:axoneme"/>
    <property type="evidence" value="ECO:0007669"/>
    <property type="project" value="UniProtKB-SubCell"/>
</dbReference>
<evidence type="ECO:0000256" key="1">
    <source>
        <dbReference type="ARBA" id="ARBA00004430"/>
    </source>
</evidence>
<dbReference type="PANTHER" id="PTHR21281:SF0">
    <property type="entry name" value="CYTOCHROME B5 DOMAIN-CONTAINING PROTEIN 1"/>
    <property type="match status" value="1"/>
</dbReference>
<evidence type="ECO:0000313" key="14">
    <source>
        <dbReference type="Proteomes" id="UP000007303"/>
    </source>
</evidence>
<evidence type="ECO:0000256" key="10">
    <source>
        <dbReference type="ARBA" id="ARBA00046139"/>
    </source>
</evidence>
<keyword evidence="7" id="KW-0966">Cell projection</keyword>
<keyword evidence="3" id="KW-0349">Heme</keyword>
<dbReference type="STRING" id="99883.ENSTNIP00000005273"/>
<evidence type="ECO:0000256" key="5">
    <source>
        <dbReference type="ARBA" id="ARBA00023004"/>
    </source>
</evidence>
<dbReference type="InterPro" id="IPR052320">
    <property type="entry name" value="Cytochrome_b5_domain"/>
</dbReference>
<reference evidence="13" key="3">
    <citation type="submission" date="2025-09" db="UniProtKB">
        <authorList>
            <consortium name="Ensembl"/>
        </authorList>
    </citation>
    <scope>IDENTIFICATION</scope>
</reference>